<dbReference type="Pfam" id="PF00059">
    <property type="entry name" value="Lectin_C"/>
    <property type="match status" value="1"/>
</dbReference>
<dbReference type="PROSITE" id="PS00615">
    <property type="entry name" value="C_TYPE_LECTIN_1"/>
    <property type="match status" value="1"/>
</dbReference>
<dbReference type="InterPro" id="IPR018378">
    <property type="entry name" value="C-type_lectin_CS"/>
</dbReference>
<dbReference type="EMBL" id="JAIZAY010000012">
    <property type="protein sequence ID" value="KAJ8031851.1"/>
    <property type="molecule type" value="Genomic_DNA"/>
</dbReference>
<evidence type="ECO:0000313" key="3">
    <source>
        <dbReference type="EMBL" id="KAJ8031851.1"/>
    </source>
</evidence>
<dbReference type="InterPro" id="IPR016187">
    <property type="entry name" value="CTDL_fold"/>
</dbReference>
<dbReference type="PROSITE" id="PS50041">
    <property type="entry name" value="C_TYPE_LECTIN_2"/>
    <property type="match status" value="1"/>
</dbReference>
<dbReference type="AlphaFoldDB" id="A0A9Q1BSN5"/>
<dbReference type="SMART" id="SM00034">
    <property type="entry name" value="CLECT"/>
    <property type="match status" value="1"/>
</dbReference>
<organism evidence="3 4">
    <name type="scientific">Holothuria leucospilota</name>
    <name type="common">Black long sea cucumber</name>
    <name type="synonym">Mertensiothuria leucospilota</name>
    <dbReference type="NCBI Taxonomy" id="206669"/>
    <lineage>
        <taxon>Eukaryota</taxon>
        <taxon>Metazoa</taxon>
        <taxon>Echinodermata</taxon>
        <taxon>Eleutherozoa</taxon>
        <taxon>Echinozoa</taxon>
        <taxon>Holothuroidea</taxon>
        <taxon>Aspidochirotacea</taxon>
        <taxon>Aspidochirotida</taxon>
        <taxon>Holothuriidae</taxon>
        <taxon>Holothuria</taxon>
    </lineage>
</organism>
<keyword evidence="4" id="KW-1185">Reference proteome</keyword>
<evidence type="ECO:0000313" key="4">
    <source>
        <dbReference type="Proteomes" id="UP001152320"/>
    </source>
</evidence>
<dbReference type="OrthoDB" id="8950604at2759"/>
<gene>
    <name evidence="3" type="ORF">HOLleu_25185</name>
</gene>
<dbReference type="Gene3D" id="3.10.100.10">
    <property type="entry name" value="Mannose-Binding Protein A, subunit A"/>
    <property type="match status" value="1"/>
</dbReference>
<dbReference type="CDD" id="cd00037">
    <property type="entry name" value="CLECT"/>
    <property type="match status" value="1"/>
</dbReference>
<protein>
    <submittedName>
        <fullName evidence="3">Collectin-12</fullName>
    </submittedName>
</protein>
<sequence length="119" mass="13729">MNWDDAMKCCSFGCEGAHLVYIESEQENMKVSSLVFEVVRPANEHWWIGLSDREEEGSWKWGDVPVTYENWRKNEPNNSGAGEDCGELKSRNGDNAFWNDESCNSLRHFICEKDMKADT</sequence>
<dbReference type="InterPro" id="IPR001304">
    <property type="entry name" value="C-type_lectin-like"/>
</dbReference>
<reference evidence="3" key="1">
    <citation type="submission" date="2021-10" db="EMBL/GenBank/DDBJ databases">
        <title>Tropical sea cucumber genome reveals ecological adaptation and Cuvierian tubules defense mechanism.</title>
        <authorList>
            <person name="Chen T."/>
        </authorList>
    </citation>
    <scope>NUCLEOTIDE SEQUENCE</scope>
    <source>
        <strain evidence="3">Nanhai2018</strain>
        <tissue evidence="3">Muscle</tissue>
    </source>
</reference>
<proteinExistence type="predicted"/>
<dbReference type="InterPro" id="IPR050111">
    <property type="entry name" value="C-type_lectin/snaclec_domain"/>
</dbReference>
<comment type="caution">
    <text evidence="3">The sequence shown here is derived from an EMBL/GenBank/DDBJ whole genome shotgun (WGS) entry which is preliminary data.</text>
</comment>
<feature type="domain" description="C-type lectin" evidence="2">
    <location>
        <begin position="1"/>
        <end position="112"/>
    </location>
</feature>
<dbReference type="SUPFAM" id="SSF56436">
    <property type="entry name" value="C-type lectin-like"/>
    <property type="match status" value="1"/>
</dbReference>
<evidence type="ECO:0000259" key="2">
    <source>
        <dbReference type="PROSITE" id="PS50041"/>
    </source>
</evidence>
<keyword evidence="1" id="KW-1015">Disulfide bond</keyword>
<dbReference type="Proteomes" id="UP001152320">
    <property type="component" value="Chromosome 12"/>
</dbReference>
<dbReference type="PANTHER" id="PTHR22803">
    <property type="entry name" value="MANNOSE, PHOSPHOLIPASE, LECTIN RECEPTOR RELATED"/>
    <property type="match status" value="1"/>
</dbReference>
<name>A0A9Q1BSN5_HOLLE</name>
<dbReference type="InterPro" id="IPR016186">
    <property type="entry name" value="C-type_lectin-like/link_sf"/>
</dbReference>
<accession>A0A9Q1BSN5</accession>
<evidence type="ECO:0000256" key="1">
    <source>
        <dbReference type="ARBA" id="ARBA00023157"/>
    </source>
</evidence>